<dbReference type="AlphaFoldDB" id="A0A2K8T235"/>
<proteinExistence type="predicted"/>
<gene>
    <name evidence="1" type="ORF">COO91_07744</name>
</gene>
<keyword evidence="2" id="KW-1185">Reference proteome</keyword>
<organism evidence="1 2">
    <name type="scientific">Nostoc flagelliforme CCNUN1</name>
    <dbReference type="NCBI Taxonomy" id="2038116"/>
    <lineage>
        <taxon>Bacteria</taxon>
        <taxon>Bacillati</taxon>
        <taxon>Cyanobacteriota</taxon>
        <taxon>Cyanophyceae</taxon>
        <taxon>Nostocales</taxon>
        <taxon>Nostocaceae</taxon>
        <taxon>Nostoc</taxon>
    </lineage>
</organism>
<accession>A0A2K8T235</accession>
<dbReference type="KEGG" id="nfl:COO91_07744"/>
<sequence length="39" mass="4400">MAETLVFTLAFKSLWFTELGFVININTLVIPKLCKPVMA</sequence>
<evidence type="ECO:0000313" key="2">
    <source>
        <dbReference type="Proteomes" id="UP000232003"/>
    </source>
</evidence>
<reference evidence="1 2" key="1">
    <citation type="submission" date="2017-11" db="EMBL/GenBank/DDBJ databases">
        <title>Complete genome of a free-living desiccation-tolerant cyanobacterium and its photosynthetic adaptation to extreme terrestrial habitat.</title>
        <authorList>
            <person name="Shang J."/>
        </authorList>
    </citation>
    <scope>NUCLEOTIDE SEQUENCE [LARGE SCALE GENOMIC DNA]</scope>
    <source>
        <strain evidence="1 2">CCNUN1</strain>
    </source>
</reference>
<evidence type="ECO:0000313" key="1">
    <source>
        <dbReference type="EMBL" id="AUB41690.1"/>
    </source>
</evidence>
<dbReference type="Proteomes" id="UP000232003">
    <property type="component" value="Chromosome"/>
</dbReference>
<name>A0A2K8T235_9NOSO</name>
<protein>
    <submittedName>
        <fullName evidence="1">Uncharacterized protein</fullName>
    </submittedName>
</protein>
<dbReference type="EMBL" id="CP024785">
    <property type="protein sequence ID" value="AUB41690.1"/>
    <property type="molecule type" value="Genomic_DNA"/>
</dbReference>